<gene>
    <name evidence="4" type="ORF">SAMN02910411_0426</name>
</gene>
<name>A0A285T6Q7_9FIRM</name>
<evidence type="ECO:0000256" key="2">
    <source>
        <dbReference type="ARBA" id="ARBA00022801"/>
    </source>
</evidence>
<comment type="similarity">
    <text evidence="1">Belongs to the isochorismatase family.</text>
</comment>
<dbReference type="Proteomes" id="UP000219563">
    <property type="component" value="Unassembled WGS sequence"/>
</dbReference>
<dbReference type="AlphaFoldDB" id="A0A285T6Q7"/>
<dbReference type="PANTHER" id="PTHR43540">
    <property type="entry name" value="PEROXYUREIDOACRYLATE/UREIDOACRYLATE AMIDOHYDROLASE-RELATED"/>
    <property type="match status" value="1"/>
</dbReference>
<dbReference type="InterPro" id="IPR036380">
    <property type="entry name" value="Isochorismatase-like_sf"/>
</dbReference>
<evidence type="ECO:0000256" key="1">
    <source>
        <dbReference type="ARBA" id="ARBA00006336"/>
    </source>
</evidence>
<accession>A0A285T6Q7</accession>
<feature type="domain" description="Isochorismatase-like" evidence="3">
    <location>
        <begin position="3"/>
        <end position="148"/>
    </location>
</feature>
<protein>
    <submittedName>
        <fullName evidence="4">Nicotinamidase-related amidase</fullName>
    </submittedName>
</protein>
<proteinExistence type="inferred from homology"/>
<dbReference type="EMBL" id="OBMR01000014">
    <property type="protein sequence ID" value="SOC16515.1"/>
    <property type="molecule type" value="Genomic_DNA"/>
</dbReference>
<dbReference type="InterPro" id="IPR050272">
    <property type="entry name" value="Isochorismatase-like_hydrls"/>
</dbReference>
<dbReference type="RefSeq" id="WP_097077204.1">
    <property type="nucleotide sequence ID" value="NZ_OBMR01000014.1"/>
</dbReference>
<reference evidence="4 5" key="1">
    <citation type="submission" date="2017-08" db="EMBL/GenBank/DDBJ databases">
        <authorList>
            <person name="de Groot N.N."/>
        </authorList>
    </citation>
    <scope>NUCLEOTIDE SEQUENCE [LARGE SCALE GENOMIC DNA]</scope>
    <source>
        <strain evidence="4 5">DSM 9787</strain>
    </source>
</reference>
<evidence type="ECO:0000313" key="5">
    <source>
        <dbReference type="Proteomes" id="UP000219563"/>
    </source>
</evidence>
<keyword evidence="2" id="KW-0378">Hydrolase</keyword>
<dbReference type="InterPro" id="IPR000868">
    <property type="entry name" value="Isochorismatase-like_dom"/>
</dbReference>
<evidence type="ECO:0000259" key="3">
    <source>
        <dbReference type="Pfam" id="PF00857"/>
    </source>
</evidence>
<dbReference type="SUPFAM" id="SSF52499">
    <property type="entry name" value="Isochorismatase-like hydrolases"/>
    <property type="match status" value="1"/>
</dbReference>
<dbReference type="GO" id="GO:0016787">
    <property type="term" value="F:hydrolase activity"/>
    <property type="evidence" value="ECO:0007669"/>
    <property type="project" value="UniProtKB-KW"/>
</dbReference>
<sequence length="150" mass="17235">MEILLVIDMQQKYMNSYEPDLMTRVNTRIKEAVESDVPVVYIRNVGKIENIEHYNLADELKIVSECSFTKRWPSAFSSDDFIQFIQNLNVDTINMVGVDGRCCVARTALEAVKRGYKVRIYLDSVAAKNDNFYLKELPEMRDAGVEIIAD</sequence>
<organism evidence="4 5">
    <name type="scientific">Pseudobutyrivibrio ruminis DSM 9787</name>
    <dbReference type="NCBI Taxonomy" id="1123011"/>
    <lineage>
        <taxon>Bacteria</taxon>
        <taxon>Bacillati</taxon>
        <taxon>Bacillota</taxon>
        <taxon>Clostridia</taxon>
        <taxon>Lachnospirales</taxon>
        <taxon>Lachnospiraceae</taxon>
        <taxon>Pseudobutyrivibrio</taxon>
    </lineage>
</organism>
<evidence type="ECO:0000313" key="4">
    <source>
        <dbReference type="EMBL" id="SOC16515.1"/>
    </source>
</evidence>
<dbReference type="Pfam" id="PF00857">
    <property type="entry name" value="Isochorismatase"/>
    <property type="match status" value="1"/>
</dbReference>
<dbReference type="Gene3D" id="3.40.50.850">
    <property type="entry name" value="Isochorismatase-like"/>
    <property type="match status" value="1"/>
</dbReference>